<dbReference type="Proteomes" id="UP001187471">
    <property type="component" value="Unassembled WGS sequence"/>
</dbReference>
<feature type="compositionally biased region" description="Basic and acidic residues" evidence="1">
    <location>
        <begin position="95"/>
        <end position="104"/>
    </location>
</feature>
<dbReference type="EMBL" id="JAVXUO010003061">
    <property type="protein sequence ID" value="KAK2967083.1"/>
    <property type="molecule type" value="Genomic_DNA"/>
</dbReference>
<dbReference type="GO" id="GO:0003743">
    <property type="term" value="F:translation initiation factor activity"/>
    <property type="evidence" value="ECO:0007669"/>
    <property type="project" value="InterPro"/>
</dbReference>
<dbReference type="PANTHER" id="PTHR32091:SF17">
    <property type="entry name" value="EUKARYOTIC TRANSLATION INITIATION FACTOR 4B3"/>
    <property type="match status" value="1"/>
</dbReference>
<organism evidence="2 3">
    <name type="scientific">Escallonia rubra</name>
    <dbReference type="NCBI Taxonomy" id="112253"/>
    <lineage>
        <taxon>Eukaryota</taxon>
        <taxon>Viridiplantae</taxon>
        <taxon>Streptophyta</taxon>
        <taxon>Embryophyta</taxon>
        <taxon>Tracheophyta</taxon>
        <taxon>Spermatophyta</taxon>
        <taxon>Magnoliopsida</taxon>
        <taxon>eudicotyledons</taxon>
        <taxon>Gunneridae</taxon>
        <taxon>Pentapetalae</taxon>
        <taxon>asterids</taxon>
        <taxon>campanulids</taxon>
        <taxon>Escalloniales</taxon>
        <taxon>Escalloniaceae</taxon>
        <taxon>Escallonia</taxon>
    </lineage>
</organism>
<proteinExistence type="predicted"/>
<feature type="compositionally biased region" description="Acidic residues" evidence="1">
    <location>
        <begin position="404"/>
        <end position="415"/>
    </location>
</feature>
<gene>
    <name evidence="2" type="ORF">RJ640_029158</name>
</gene>
<feature type="compositionally biased region" description="Polar residues" evidence="1">
    <location>
        <begin position="67"/>
        <end position="79"/>
    </location>
</feature>
<name>A0AA88QCW8_9ASTE</name>
<feature type="region of interest" description="Disordered" evidence="1">
    <location>
        <begin position="1"/>
        <end position="415"/>
    </location>
</feature>
<evidence type="ECO:0000313" key="2">
    <source>
        <dbReference type="EMBL" id="KAK2967083.1"/>
    </source>
</evidence>
<evidence type="ECO:0000256" key="1">
    <source>
        <dbReference type="SAM" id="MobiDB-lite"/>
    </source>
</evidence>
<evidence type="ECO:0008006" key="4">
    <source>
        <dbReference type="Google" id="ProtNLM"/>
    </source>
</evidence>
<evidence type="ECO:0000313" key="3">
    <source>
        <dbReference type="Proteomes" id="UP001187471"/>
    </source>
</evidence>
<keyword evidence="3" id="KW-1185">Reference proteome</keyword>
<dbReference type="AlphaFoldDB" id="A0AA88QCW8"/>
<feature type="compositionally biased region" description="Basic and acidic residues" evidence="1">
    <location>
        <begin position="136"/>
        <end position="145"/>
    </location>
</feature>
<protein>
    <recommendedName>
        <fullName evidence="4">Eukaryotic translation initiation factor 4B3</fullName>
    </recommendedName>
</protein>
<dbReference type="Pfam" id="PF06273">
    <property type="entry name" value="eIF-4B"/>
    <property type="match status" value="2"/>
</dbReference>
<accession>A0AA88QCW8</accession>
<reference evidence="2" key="1">
    <citation type="submission" date="2022-12" db="EMBL/GenBank/DDBJ databases">
        <title>Draft genome assemblies for two species of Escallonia (Escalloniales).</title>
        <authorList>
            <person name="Chanderbali A."/>
            <person name="Dervinis C."/>
            <person name="Anghel I."/>
            <person name="Soltis D."/>
            <person name="Soltis P."/>
            <person name="Zapata F."/>
        </authorList>
    </citation>
    <scope>NUCLEOTIDE SEQUENCE</scope>
    <source>
        <strain evidence="2">UCBG92.1500</strain>
        <tissue evidence="2">Leaf</tissue>
    </source>
</reference>
<sequence length="415" mass="44462">MAATVSAWSKPGAWALDSEEHEEELQQTDESTIKPAPAPESDFPSLSAAASNKTKKKKAQTLSLAQFSSMPAPTSQHKGLTTEDLMNLPTGPRQRTAEELDRSKGFRSYGGGDRNGGRYSNGDDESSNSRWGSSRASDESRRPSRDSGPSRADEIDDWGAAKKSTTFGGGFDRRDRGERGERGGFFDSQSRADESDSWVSNKSFVPSTGGRRFGSNGGGFDTRERRGGFESNGGGGGADSEDRWGKKEITGTGGAFDSLRERRGGVGGGGDLDNWKREDGSGSGSGRPRLNLQPRSVAVDQQSETAAAVKPKGSNPFGDARPREEVLKEKGQDWKEVDGKIESMKIKEVASARDGSPDGPFGKRSFGSGNGREGLSDDRSERSWRKAVSVDSGPQSAEKTENGCPDEAEVQDPQM</sequence>
<feature type="compositionally biased region" description="Basic and acidic residues" evidence="1">
    <location>
        <begin position="240"/>
        <end position="249"/>
    </location>
</feature>
<dbReference type="GO" id="GO:0003729">
    <property type="term" value="F:mRNA binding"/>
    <property type="evidence" value="ECO:0007669"/>
    <property type="project" value="TreeGrafter"/>
</dbReference>
<feature type="compositionally biased region" description="Gly residues" evidence="1">
    <location>
        <begin position="211"/>
        <end position="220"/>
    </location>
</feature>
<feature type="compositionally biased region" description="Acidic residues" evidence="1">
    <location>
        <begin position="17"/>
        <end position="27"/>
    </location>
</feature>
<dbReference type="PANTHER" id="PTHR32091">
    <property type="entry name" value="EUKARYOTIC TRANSLATION INITIATION FACTOR 4B"/>
    <property type="match status" value="1"/>
</dbReference>
<feature type="compositionally biased region" description="Basic and acidic residues" evidence="1">
    <location>
        <begin position="171"/>
        <end position="194"/>
    </location>
</feature>
<feature type="compositionally biased region" description="Basic and acidic residues" evidence="1">
    <location>
        <begin position="320"/>
        <end position="351"/>
    </location>
</feature>
<comment type="caution">
    <text evidence="2">The sequence shown here is derived from an EMBL/GenBank/DDBJ whole genome shotgun (WGS) entry which is preliminary data.</text>
</comment>
<dbReference type="InterPro" id="IPR010433">
    <property type="entry name" value="EIF-4B_pln"/>
</dbReference>
<feature type="compositionally biased region" description="Polar residues" evidence="1">
    <location>
        <begin position="197"/>
        <end position="206"/>
    </location>
</feature>
<feature type="compositionally biased region" description="Basic and acidic residues" evidence="1">
    <location>
        <begin position="374"/>
        <end position="384"/>
    </location>
</feature>